<accession>A0A508WQ43</accession>
<feature type="transmembrane region" description="Helical" evidence="1">
    <location>
        <begin position="6"/>
        <end position="24"/>
    </location>
</feature>
<evidence type="ECO:0000313" key="2">
    <source>
        <dbReference type="EMBL" id="VTZ59610.1"/>
    </source>
</evidence>
<dbReference type="Proteomes" id="UP000507954">
    <property type="component" value="Unassembled WGS sequence"/>
</dbReference>
<organism evidence="2">
    <name type="scientific">Sinorhizobium medicae</name>
    <dbReference type="NCBI Taxonomy" id="110321"/>
    <lineage>
        <taxon>Bacteria</taxon>
        <taxon>Pseudomonadati</taxon>
        <taxon>Pseudomonadota</taxon>
        <taxon>Alphaproteobacteria</taxon>
        <taxon>Hyphomicrobiales</taxon>
        <taxon>Rhizobiaceae</taxon>
        <taxon>Sinorhizobium/Ensifer group</taxon>
        <taxon>Sinorhizobium</taxon>
    </lineage>
</organism>
<name>A0A508WQ43_9HYPH</name>
<evidence type="ECO:0000256" key="1">
    <source>
        <dbReference type="SAM" id="Phobius"/>
    </source>
</evidence>
<sequence>MGILQAPAAFIAALLIGIIAILASRRLDAVSHGI</sequence>
<keyword evidence="1" id="KW-1133">Transmembrane helix</keyword>
<keyword evidence="1" id="KW-0472">Membrane</keyword>
<keyword evidence="1" id="KW-0812">Transmembrane</keyword>
<proteinExistence type="predicted"/>
<gene>
    <name evidence="2" type="ORF">EMEDMD4_1160013</name>
</gene>
<reference evidence="2" key="1">
    <citation type="submission" date="2019-06" db="EMBL/GenBank/DDBJ databases">
        <authorList>
            <person name="Le Quere A."/>
            <person name="Colella S."/>
        </authorList>
    </citation>
    <scope>NUCLEOTIDE SEQUENCE</scope>
    <source>
        <strain evidence="2">EmedicaeMD41</strain>
    </source>
</reference>
<protein>
    <submittedName>
        <fullName evidence="2">Uncharacterized protein</fullName>
    </submittedName>
</protein>
<dbReference type="EMBL" id="CABFNB010000020">
    <property type="protein sequence ID" value="VTZ59610.1"/>
    <property type="molecule type" value="Genomic_DNA"/>
</dbReference>
<dbReference type="AlphaFoldDB" id="A0A508WQ43"/>